<dbReference type="AlphaFoldDB" id="A0A2I1G5N5"/>
<gene>
    <name evidence="1" type="ORF">RhiirA4_396676</name>
</gene>
<evidence type="ECO:0000313" key="1">
    <source>
        <dbReference type="EMBL" id="PKY41942.1"/>
    </source>
</evidence>
<keyword evidence="2" id="KW-1185">Reference proteome</keyword>
<organism evidence="1 2">
    <name type="scientific">Rhizophagus irregularis</name>
    <dbReference type="NCBI Taxonomy" id="588596"/>
    <lineage>
        <taxon>Eukaryota</taxon>
        <taxon>Fungi</taxon>
        <taxon>Fungi incertae sedis</taxon>
        <taxon>Mucoromycota</taxon>
        <taxon>Glomeromycotina</taxon>
        <taxon>Glomeromycetes</taxon>
        <taxon>Glomerales</taxon>
        <taxon>Glomeraceae</taxon>
        <taxon>Rhizophagus</taxon>
    </lineage>
</organism>
<comment type="caution">
    <text evidence="1">The sequence shown here is derived from an EMBL/GenBank/DDBJ whole genome shotgun (WGS) entry which is preliminary data.</text>
</comment>
<sequence length="142" mass="16301">MTTAMNHPIKINGMKRVQSKLETGSDIYYYFVVPRQLYNKYTKQRYSTTDNEGALNLGSWIGQRLKQYVLEIDLNFKLLAEMSSTSSIGETDTSSDQETNQEILVTKCRCKGTCKTNQCGCQRRNLRCGDYCHPKNKACQNF</sequence>
<reference evidence="1 2" key="1">
    <citation type="submission" date="2015-10" db="EMBL/GenBank/DDBJ databases">
        <title>Genome analyses suggest a sexual origin of heterokaryosis in a supposedly ancient asexual fungus.</title>
        <authorList>
            <person name="Ropars J."/>
            <person name="Sedzielewska K."/>
            <person name="Noel J."/>
            <person name="Charron P."/>
            <person name="Farinelli L."/>
            <person name="Marton T."/>
            <person name="Kruger M."/>
            <person name="Pelin A."/>
            <person name="Brachmann A."/>
            <person name="Corradi N."/>
        </authorList>
    </citation>
    <scope>NUCLEOTIDE SEQUENCE [LARGE SCALE GENOMIC DNA]</scope>
    <source>
        <strain evidence="1 2">A4</strain>
    </source>
</reference>
<protein>
    <submittedName>
        <fullName evidence="1">Uncharacterized protein</fullName>
    </submittedName>
</protein>
<dbReference type="OrthoDB" id="2448891at2759"/>
<name>A0A2I1G5N5_9GLOM</name>
<proteinExistence type="predicted"/>
<evidence type="ECO:0000313" key="2">
    <source>
        <dbReference type="Proteomes" id="UP000234323"/>
    </source>
</evidence>
<dbReference type="Proteomes" id="UP000234323">
    <property type="component" value="Unassembled WGS sequence"/>
</dbReference>
<dbReference type="VEuPathDB" id="FungiDB:RhiirFUN_012241"/>
<dbReference type="VEuPathDB" id="FungiDB:RhiirA1_174361"/>
<accession>A0A2I1G5N5</accession>
<dbReference type="VEuPathDB" id="FungiDB:FUN_015048"/>
<dbReference type="EMBL" id="LLXI01000175">
    <property type="protein sequence ID" value="PKY41942.1"/>
    <property type="molecule type" value="Genomic_DNA"/>
</dbReference>